<reference evidence="7" key="3">
    <citation type="journal article" date="2020" name="Curr. Biol.">
        <title>Chromatin organization in early land plants reveals an ancestral association between H3K27me3, transposons, and constitutive heterochromatin.</title>
        <authorList>
            <person name="Montgomery S.A."/>
            <person name="Tanizawa Y."/>
            <person name="Galik B."/>
            <person name="Wang N."/>
            <person name="Ito T."/>
            <person name="Mochizuki T."/>
            <person name="Akimcheva S."/>
            <person name="Bowman J.L."/>
            <person name="Cognat V."/>
            <person name="Marechal-Drouard L."/>
            <person name="Ekker H."/>
            <person name="Hong S.F."/>
            <person name="Kohchi T."/>
            <person name="Lin S.S."/>
            <person name="Liu L.D."/>
            <person name="Nakamura Y."/>
            <person name="Valeeva L.R."/>
            <person name="Shakirov E.V."/>
            <person name="Shippen D.E."/>
            <person name="Wei W.L."/>
            <person name="Yagura M."/>
            <person name="Yamaoka S."/>
            <person name="Yamato K.T."/>
            <person name="Liu C."/>
            <person name="Berger F."/>
        </authorList>
    </citation>
    <scope>NUCLEOTIDE SEQUENCE [LARGE SCALE GENOMIC DNA]</scope>
    <source>
        <strain evidence="7">Tak-1</strain>
    </source>
</reference>
<reference evidence="5 6" key="1">
    <citation type="submission" date="2016-03" db="EMBL/GenBank/DDBJ databases">
        <title>Mechanisms controlling the formation of the plant cell surface in tip-growing cells are functionally conserved among land plants.</title>
        <authorList>
            <person name="Honkanen S."/>
            <person name="Jones V.A."/>
            <person name="Morieri G."/>
            <person name="Champion C."/>
            <person name="Hetherington A.J."/>
            <person name="Kelly S."/>
            <person name="Saint-Marcoux D."/>
            <person name="Proust H."/>
            <person name="Prescott H."/>
            <person name="Dolan L."/>
        </authorList>
    </citation>
    <scope>NUCLEOTIDE SEQUENCE [LARGE SCALE GENOMIC DNA]</scope>
    <source>
        <strain evidence="6">cv. Tak-1 and cv. Tak-2</strain>
        <tissue evidence="5">Whole gametophyte</tissue>
    </source>
</reference>
<reference evidence="4" key="2">
    <citation type="journal article" date="2019" name="Curr. Biol.">
        <title>Chromatin organization in early land plants reveals an ancestral association between H3K27me3, transposons, and constitutive heterochromatin.</title>
        <authorList>
            <person name="Montgomery S.A."/>
            <person name="Tanizawa Y."/>
            <person name="Galik B."/>
            <person name="Wang N."/>
            <person name="Ito T."/>
            <person name="Mochizuki T."/>
            <person name="Akimcheva S."/>
            <person name="Bowman J."/>
            <person name="Cognat V."/>
            <person name="Drouard L."/>
            <person name="Ekker H."/>
            <person name="Houng S."/>
            <person name="Kohchi T."/>
            <person name="Lin S."/>
            <person name="Liu L.D."/>
            <person name="Nakamura Y."/>
            <person name="Valeeva L.R."/>
            <person name="Shakirov E.V."/>
            <person name="Shippen D.E."/>
            <person name="Wei W."/>
            <person name="Yagura M."/>
            <person name="Yamaoka S."/>
            <person name="Yamato K.T."/>
            <person name="Liu C."/>
            <person name="Berger F."/>
        </authorList>
    </citation>
    <scope>NUCLEOTIDE SEQUENCE [LARGE SCALE GENOMIC DNA]</scope>
    <source>
        <strain evidence="4">Tak-1</strain>
    </source>
</reference>
<keyword evidence="3" id="KW-0143">Chaperone</keyword>
<evidence type="ECO:0000313" key="7">
    <source>
        <dbReference type="Proteomes" id="UP001162541"/>
    </source>
</evidence>
<evidence type="ECO:0000256" key="3">
    <source>
        <dbReference type="ARBA" id="ARBA00023186"/>
    </source>
</evidence>
<dbReference type="CDD" id="cd22860">
    <property type="entry name" value="PDRG1"/>
    <property type="match status" value="1"/>
</dbReference>
<name>A0A176WJF6_MARPO</name>
<keyword evidence="2" id="KW-0963">Cytoplasm</keyword>
<organism evidence="5 6">
    <name type="scientific">Marchantia polymorpha subsp. ruderalis</name>
    <dbReference type="NCBI Taxonomy" id="1480154"/>
    <lineage>
        <taxon>Eukaryota</taxon>
        <taxon>Viridiplantae</taxon>
        <taxon>Streptophyta</taxon>
        <taxon>Embryophyta</taxon>
        <taxon>Marchantiophyta</taxon>
        <taxon>Marchantiopsida</taxon>
        <taxon>Marchantiidae</taxon>
        <taxon>Marchantiales</taxon>
        <taxon>Marchantiaceae</taxon>
        <taxon>Marchantia</taxon>
    </lineage>
</organism>
<dbReference type="EMBL" id="AP019866">
    <property type="protein sequence ID" value="BBN00018.1"/>
    <property type="molecule type" value="Genomic_DNA"/>
</dbReference>
<proteinExistence type="predicted"/>
<protein>
    <submittedName>
        <fullName evidence="5">Uncharacterized protein</fullName>
    </submittedName>
</protein>
<evidence type="ECO:0000256" key="2">
    <source>
        <dbReference type="ARBA" id="ARBA00022490"/>
    </source>
</evidence>
<evidence type="ECO:0000313" key="4">
    <source>
        <dbReference type="EMBL" id="BBN00018.1"/>
    </source>
</evidence>
<dbReference type="PANTHER" id="PTHR21162:SF0">
    <property type="entry name" value="P53 AND DNA DAMAGE-REGULATED PROTEIN 1"/>
    <property type="match status" value="1"/>
</dbReference>
<evidence type="ECO:0000313" key="5">
    <source>
        <dbReference type="EMBL" id="OAE33277.1"/>
    </source>
</evidence>
<gene>
    <name evidence="5" type="ORF">AXG93_1200s1390</name>
    <name evidence="4" type="ORF">Mp_1g25760</name>
</gene>
<dbReference type="Proteomes" id="UP001162541">
    <property type="component" value="Chromosome 1"/>
</dbReference>
<dbReference type="AlphaFoldDB" id="A0A176WJF6"/>
<evidence type="ECO:0000256" key="1">
    <source>
        <dbReference type="ARBA" id="ARBA00004496"/>
    </source>
</evidence>
<keyword evidence="6" id="KW-1185">Reference proteome</keyword>
<accession>A0A176WJF6</accession>
<dbReference type="PANTHER" id="PTHR21162">
    <property type="entry name" value="P53 AND DNA DAMAGE-REGULATED PROTEIN"/>
    <property type="match status" value="1"/>
</dbReference>
<sequence length="162" mass="18210">MDVDVKNLQAGLTDVEQLAEQLLLARQEIVECDKARNGHREALTAMRKQARTSRSSVPVLGRPLIVEIEEAVAPEKCPTCGDHDAAAPMFLMSRYSDVFIRLPFHDTHLLLEKEQEQLEHTMKRLQSTVKEKAMSLSDKGGLSDIISPSLLKSFVTLKDEKR</sequence>
<dbReference type="InterPro" id="IPR030482">
    <property type="entry name" value="PDRG1"/>
</dbReference>
<dbReference type="Proteomes" id="UP000077202">
    <property type="component" value="Unassembled WGS sequence"/>
</dbReference>
<dbReference type="GO" id="GO:0005737">
    <property type="term" value="C:cytoplasm"/>
    <property type="evidence" value="ECO:0007669"/>
    <property type="project" value="UniProtKB-SubCell"/>
</dbReference>
<evidence type="ECO:0000313" key="6">
    <source>
        <dbReference type="Proteomes" id="UP000077202"/>
    </source>
</evidence>
<comment type="subcellular location">
    <subcellularLocation>
        <location evidence="1">Cytoplasm</location>
    </subcellularLocation>
</comment>
<dbReference type="EMBL" id="LVLJ01000668">
    <property type="protein sequence ID" value="OAE33277.1"/>
    <property type="molecule type" value="Genomic_DNA"/>
</dbReference>